<feature type="compositionally biased region" description="Basic and acidic residues" evidence="1">
    <location>
        <begin position="95"/>
        <end position="104"/>
    </location>
</feature>
<dbReference type="AlphaFoldDB" id="A0A0B6YVE8"/>
<organism evidence="2">
    <name type="scientific">Arion vulgaris</name>
    <dbReference type="NCBI Taxonomy" id="1028688"/>
    <lineage>
        <taxon>Eukaryota</taxon>
        <taxon>Metazoa</taxon>
        <taxon>Spiralia</taxon>
        <taxon>Lophotrochozoa</taxon>
        <taxon>Mollusca</taxon>
        <taxon>Gastropoda</taxon>
        <taxon>Heterobranchia</taxon>
        <taxon>Euthyneura</taxon>
        <taxon>Panpulmonata</taxon>
        <taxon>Eupulmonata</taxon>
        <taxon>Stylommatophora</taxon>
        <taxon>Helicina</taxon>
        <taxon>Arionoidea</taxon>
        <taxon>Arionidae</taxon>
        <taxon>Arion</taxon>
    </lineage>
</organism>
<name>A0A0B6YVE8_9EUPU</name>
<sequence length="125" mass="14424">HCKAMTPEQFNIRRKKMVALRMKALKDMRRKRKQEEPTCENGDSDTDYSLGIRKSKRVRKPKQYGPDIEVEHSFLLGHRSSKSSMSESNLSHCKMSVEEDEKKFSGLVPKTEILDDDSSVSNDYA</sequence>
<gene>
    <name evidence="2" type="primary">ORF38373</name>
</gene>
<feature type="non-terminal residue" evidence="2">
    <location>
        <position position="1"/>
    </location>
</feature>
<dbReference type="EMBL" id="HACG01013222">
    <property type="protein sequence ID" value="CEK60087.1"/>
    <property type="molecule type" value="Transcribed_RNA"/>
</dbReference>
<feature type="region of interest" description="Disordered" evidence="1">
    <location>
        <begin position="26"/>
        <end position="64"/>
    </location>
</feature>
<feature type="non-terminal residue" evidence="2">
    <location>
        <position position="125"/>
    </location>
</feature>
<feature type="region of interest" description="Disordered" evidence="1">
    <location>
        <begin position="79"/>
        <end position="125"/>
    </location>
</feature>
<reference evidence="2" key="1">
    <citation type="submission" date="2014-12" db="EMBL/GenBank/DDBJ databases">
        <title>Insight into the proteome of Arion vulgaris.</title>
        <authorList>
            <person name="Aradska J."/>
            <person name="Bulat T."/>
            <person name="Smidak R."/>
            <person name="Sarate P."/>
            <person name="Gangsoo J."/>
            <person name="Sialana F."/>
            <person name="Bilban M."/>
            <person name="Lubec G."/>
        </authorList>
    </citation>
    <scope>NUCLEOTIDE SEQUENCE</scope>
    <source>
        <tissue evidence="2">Skin</tissue>
    </source>
</reference>
<evidence type="ECO:0000256" key="1">
    <source>
        <dbReference type="SAM" id="MobiDB-lite"/>
    </source>
</evidence>
<evidence type="ECO:0000313" key="2">
    <source>
        <dbReference type="EMBL" id="CEK60087.1"/>
    </source>
</evidence>
<feature type="compositionally biased region" description="Basic residues" evidence="1">
    <location>
        <begin position="53"/>
        <end position="62"/>
    </location>
</feature>
<proteinExistence type="predicted"/>
<feature type="compositionally biased region" description="Low complexity" evidence="1">
    <location>
        <begin position="82"/>
        <end position="91"/>
    </location>
</feature>
<accession>A0A0B6YVE8</accession>
<protein>
    <submittedName>
        <fullName evidence="2">Uncharacterized protein</fullName>
    </submittedName>
</protein>